<feature type="region of interest" description="Disordered" evidence="1">
    <location>
        <begin position="311"/>
        <end position="342"/>
    </location>
</feature>
<reference evidence="3" key="1">
    <citation type="submission" date="2016-11" db="UniProtKB">
        <authorList>
            <consortium name="WormBaseParasite"/>
        </authorList>
    </citation>
    <scope>IDENTIFICATION</scope>
</reference>
<feature type="region of interest" description="Disordered" evidence="1">
    <location>
        <begin position="520"/>
        <end position="544"/>
    </location>
</feature>
<evidence type="ECO:0000313" key="2">
    <source>
        <dbReference type="Proteomes" id="UP000095282"/>
    </source>
</evidence>
<evidence type="ECO:0000313" key="3">
    <source>
        <dbReference type="WBParaSite" id="Csp11.Scaffold591.g5131.t1"/>
    </source>
</evidence>
<feature type="compositionally biased region" description="Polar residues" evidence="1">
    <location>
        <begin position="576"/>
        <end position="596"/>
    </location>
</feature>
<feature type="compositionally biased region" description="Polar residues" evidence="1">
    <location>
        <begin position="529"/>
        <end position="540"/>
    </location>
</feature>
<keyword evidence="2" id="KW-1185">Reference proteome</keyword>
<name>A0A1I7TEF2_9PELO</name>
<evidence type="ECO:0000256" key="1">
    <source>
        <dbReference type="SAM" id="MobiDB-lite"/>
    </source>
</evidence>
<organism evidence="2 3">
    <name type="scientific">Caenorhabditis tropicalis</name>
    <dbReference type="NCBI Taxonomy" id="1561998"/>
    <lineage>
        <taxon>Eukaryota</taxon>
        <taxon>Metazoa</taxon>
        <taxon>Ecdysozoa</taxon>
        <taxon>Nematoda</taxon>
        <taxon>Chromadorea</taxon>
        <taxon>Rhabditida</taxon>
        <taxon>Rhabditina</taxon>
        <taxon>Rhabditomorpha</taxon>
        <taxon>Rhabditoidea</taxon>
        <taxon>Rhabditidae</taxon>
        <taxon>Peloderinae</taxon>
        <taxon>Caenorhabditis</taxon>
    </lineage>
</organism>
<sequence>MNVQEQWEEAYGIAERMYKNNCPIKRVDMNPFEQIVCARYNTIFTYDPYRDEYDFINQELQFDQPVNPKLRTIAEVDLDELKNNTVNCQLESPSYINITPIYVVPPSTVLMYNNTQAPDDKLNEALASAAPSFTLNPTEAEITPGTVLIFKHKNGKCYRCIVISEVEEENVNVAECDRKYEVAFLDHCQIVPVKLKTLFMPVNGIEKYQCALHCVRFLGIASFRSGFVSYYNNEIKEFYSDRSLRKAGIYALLYKTDKKEKKLIIDFPSIHGNHQTNSEETIQQQGHRSLAARDPMKLTYDQLKERIILPLTYPDQEESDSNNNEEVKENTNHISTTDDELDLSDTDQCQIKVDPPIVMKKSDCPVGLSSIEEFLEKARDEDTSPKKCGASLNASFVSSIQPSTVQEPKNSLEQEDCGLLDDTRNDSISSLRSGTINQTASSNPTPQPTFEAIVRNDEEETTPKKSNPKFEGSSDGWGEDTPKKQEIVKPIEQNKMNVGDQFGIQKPLRKPSSTAILNSQDSIVIPRAQTGTVSPSSKSGPLTPIPQIEYESLLKAGKPVASLMSMNIITPDKFKSTGSSDSYQTPPSGEPNNNHTFGRLPPPAKKFSESSFFVPKSVPKNSDFEDEVFNTTNSCDTFQKIIPNTSQDDNISKELKNQLLINKAQDNFEDTDNDGWEIPAQTQSVKVQEETSNNGTVAPKVSSSGYAPEKNICEKAICSDNKQHDPVELKREEDQSCSVPDEFADIPENLKQIAELYIDSIREAVIQKNHSVYMIEVVSLEVLSQKMPMDLHKRFMRAKLAEAKALDQAFD</sequence>
<feature type="compositionally biased region" description="Polar residues" evidence="1">
    <location>
        <begin position="426"/>
        <end position="444"/>
    </location>
</feature>
<feature type="region of interest" description="Disordered" evidence="1">
    <location>
        <begin position="575"/>
        <end position="604"/>
    </location>
</feature>
<feature type="region of interest" description="Disordered" evidence="1">
    <location>
        <begin position="421"/>
        <end position="482"/>
    </location>
</feature>
<dbReference type="AlphaFoldDB" id="A0A1I7TEF2"/>
<dbReference type="WBParaSite" id="Csp11.Scaffold591.g5131.t1">
    <property type="protein sequence ID" value="Csp11.Scaffold591.g5131.t1"/>
    <property type="gene ID" value="Csp11.Scaffold591.g5131"/>
</dbReference>
<proteinExistence type="predicted"/>
<dbReference type="STRING" id="1561998.A0A1I7TEF2"/>
<accession>A0A1I7TEF2</accession>
<dbReference type="Proteomes" id="UP000095282">
    <property type="component" value="Unplaced"/>
</dbReference>
<dbReference type="eggNOG" id="ENOG502RT5V">
    <property type="taxonomic scope" value="Eukaryota"/>
</dbReference>
<protein>
    <submittedName>
        <fullName evidence="3">SET domain-containing protein</fullName>
    </submittedName>
</protein>